<dbReference type="PANTHER" id="PTHR30069:SF29">
    <property type="entry name" value="HEMOGLOBIN AND HEMOGLOBIN-HAPTOGLOBIN-BINDING PROTEIN 1-RELATED"/>
    <property type="match status" value="1"/>
</dbReference>
<dbReference type="InterPro" id="IPR008969">
    <property type="entry name" value="CarboxyPept-like_regulatory"/>
</dbReference>
<evidence type="ECO:0000313" key="15">
    <source>
        <dbReference type="Proteomes" id="UP001172082"/>
    </source>
</evidence>
<dbReference type="Pfam" id="PF00593">
    <property type="entry name" value="TonB_dep_Rec_b-barrel"/>
    <property type="match status" value="1"/>
</dbReference>
<accession>A0ABT8KPT0</accession>
<dbReference type="Gene3D" id="2.170.130.10">
    <property type="entry name" value="TonB-dependent receptor, plug domain"/>
    <property type="match status" value="1"/>
</dbReference>
<keyword evidence="7 10" id="KW-0472">Membrane</keyword>
<dbReference type="InterPro" id="IPR036942">
    <property type="entry name" value="Beta-barrel_TonB_sf"/>
</dbReference>
<proteinExistence type="inferred from homology"/>
<evidence type="ECO:0000256" key="7">
    <source>
        <dbReference type="ARBA" id="ARBA00023136"/>
    </source>
</evidence>
<evidence type="ECO:0000256" key="4">
    <source>
        <dbReference type="ARBA" id="ARBA00022692"/>
    </source>
</evidence>
<evidence type="ECO:0000256" key="9">
    <source>
        <dbReference type="ARBA" id="ARBA00023237"/>
    </source>
</evidence>
<dbReference type="InterPro" id="IPR037066">
    <property type="entry name" value="Plug_dom_sf"/>
</dbReference>
<keyword evidence="4 10" id="KW-0812">Transmembrane</keyword>
<gene>
    <name evidence="14" type="ORF">QQ008_15280</name>
</gene>
<protein>
    <submittedName>
        <fullName evidence="14">TonB-dependent receptor</fullName>
    </submittedName>
</protein>
<evidence type="ECO:0000256" key="3">
    <source>
        <dbReference type="ARBA" id="ARBA00022452"/>
    </source>
</evidence>
<sequence length="755" mass="83479">MLNITLLWGQHNTVVTVLAIHDDSPLIGTTLQPVEQSSTAGWVTNMEGKAYLNITQPTLIRVSSIGYLTIEKLISPGQSIKIKLEEDVLGLEEVVVTGSFVPTTSARSLYAVKKLDASIIEARGSVNLGDALQTQLNLKTIQDDVLGTRVVMQGISGPNVKMLIDGVPLVNGAGGEFDLSQINMNNVERVEIVEGPLSVQYGTNALAGTINVITKNYAANETSINPNAYAESVGQYNADVVFAKGWKNLSVSLSAARNQFDGFSSTGERKENWIPRTQYLGNVKVKTSFKSLNITGSYDQMWQDGISHGNATSSFNNRTGRLSEVANDNYFNTRRLNGSLIVDGKLSDKQYIHLVNGVSRFKQSSRKFIQDVIDDVRWLSTNIEDHDTTSFTTWTFRGTYVHGNTRENKGAYITAGYEASINTASGGRISADADGSVNEYGLFTAVEVPLSAKVKVQPALRYIYSNSYDTKDIDFLGADLPLLPSLNIMYSKDRKFDIRFSYGQGYRTPSVRELFYEFIDANHYIVGNRNLQPEVGHNLNASATWRTTIGKITAAFTPSVFFSQIDNKIDLIQILDRETLPDEVPKNVPVARVYDNIPNFKAYGINLAGELVAQNGIRLSPGFGLLARSGSEADDKFFRSYEANMNAGYFLKQMDVKFNVFYKYNGRISEFARKQDGSIGVLTLEDYHTLDASLSKTLFNGRLFTTIGAKNIFNVTDISLTGDGSKGLVLQTGREAFYPISWGRTFFIKINYTIQ</sequence>
<evidence type="ECO:0000256" key="1">
    <source>
        <dbReference type="ARBA" id="ARBA00004571"/>
    </source>
</evidence>
<evidence type="ECO:0000256" key="10">
    <source>
        <dbReference type="PROSITE-ProRule" id="PRU01360"/>
    </source>
</evidence>
<keyword evidence="9 10" id="KW-0998">Cell outer membrane</keyword>
<dbReference type="Proteomes" id="UP001172082">
    <property type="component" value="Unassembled WGS sequence"/>
</dbReference>
<keyword evidence="2 10" id="KW-0813">Transport</keyword>
<dbReference type="EMBL" id="JAUJEA010000005">
    <property type="protein sequence ID" value="MDN5202750.1"/>
    <property type="molecule type" value="Genomic_DNA"/>
</dbReference>
<keyword evidence="6 11" id="KW-0798">TonB box</keyword>
<evidence type="ECO:0000256" key="2">
    <source>
        <dbReference type="ARBA" id="ARBA00022448"/>
    </source>
</evidence>
<comment type="caution">
    <text evidence="14">The sequence shown here is derived from an EMBL/GenBank/DDBJ whole genome shotgun (WGS) entry which is preliminary data.</text>
</comment>
<evidence type="ECO:0000259" key="13">
    <source>
        <dbReference type="Pfam" id="PF07715"/>
    </source>
</evidence>
<name>A0ABT8KPT0_9BACT</name>
<keyword evidence="8 14" id="KW-0675">Receptor</keyword>
<dbReference type="RefSeq" id="WP_346752772.1">
    <property type="nucleotide sequence ID" value="NZ_JAUJEA010000005.1"/>
</dbReference>
<evidence type="ECO:0000256" key="6">
    <source>
        <dbReference type="ARBA" id="ARBA00023077"/>
    </source>
</evidence>
<dbReference type="Pfam" id="PF07715">
    <property type="entry name" value="Plug"/>
    <property type="match status" value="1"/>
</dbReference>
<feature type="domain" description="TonB-dependent receptor plug" evidence="13">
    <location>
        <begin position="110"/>
        <end position="209"/>
    </location>
</feature>
<evidence type="ECO:0000256" key="11">
    <source>
        <dbReference type="RuleBase" id="RU003357"/>
    </source>
</evidence>
<dbReference type="PROSITE" id="PS52016">
    <property type="entry name" value="TONB_DEPENDENT_REC_3"/>
    <property type="match status" value="1"/>
</dbReference>
<comment type="similarity">
    <text evidence="10 11">Belongs to the TonB-dependent receptor family.</text>
</comment>
<evidence type="ECO:0000313" key="14">
    <source>
        <dbReference type="EMBL" id="MDN5202750.1"/>
    </source>
</evidence>
<evidence type="ECO:0000256" key="5">
    <source>
        <dbReference type="ARBA" id="ARBA00022729"/>
    </source>
</evidence>
<evidence type="ECO:0000259" key="12">
    <source>
        <dbReference type="Pfam" id="PF00593"/>
    </source>
</evidence>
<dbReference type="InterPro" id="IPR039426">
    <property type="entry name" value="TonB-dep_rcpt-like"/>
</dbReference>
<dbReference type="SUPFAM" id="SSF56935">
    <property type="entry name" value="Porins"/>
    <property type="match status" value="1"/>
</dbReference>
<dbReference type="InterPro" id="IPR000531">
    <property type="entry name" value="Beta-barrel_TonB"/>
</dbReference>
<feature type="domain" description="TonB-dependent receptor-like beta-barrel" evidence="12">
    <location>
        <begin position="269"/>
        <end position="708"/>
    </location>
</feature>
<keyword evidence="3 10" id="KW-1134">Transmembrane beta strand</keyword>
<dbReference type="InterPro" id="IPR012910">
    <property type="entry name" value="Plug_dom"/>
</dbReference>
<organism evidence="14 15">
    <name type="scientific">Splendidivirga corallicola</name>
    <dbReference type="NCBI Taxonomy" id="3051826"/>
    <lineage>
        <taxon>Bacteria</taxon>
        <taxon>Pseudomonadati</taxon>
        <taxon>Bacteroidota</taxon>
        <taxon>Cytophagia</taxon>
        <taxon>Cytophagales</taxon>
        <taxon>Splendidivirgaceae</taxon>
        <taxon>Splendidivirga</taxon>
    </lineage>
</organism>
<dbReference type="Gene3D" id="2.40.170.20">
    <property type="entry name" value="TonB-dependent receptor, beta-barrel domain"/>
    <property type="match status" value="1"/>
</dbReference>
<reference evidence="14" key="1">
    <citation type="submission" date="2023-06" db="EMBL/GenBank/DDBJ databases">
        <title>Genomic of Parafulvivirga corallium.</title>
        <authorList>
            <person name="Wang G."/>
        </authorList>
    </citation>
    <scope>NUCLEOTIDE SEQUENCE</scope>
    <source>
        <strain evidence="14">BMA10</strain>
    </source>
</reference>
<dbReference type="SUPFAM" id="SSF49464">
    <property type="entry name" value="Carboxypeptidase regulatory domain-like"/>
    <property type="match status" value="1"/>
</dbReference>
<keyword evidence="5" id="KW-0732">Signal</keyword>
<comment type="subcellular location">
    <subcellularLocation>
        <location evidence="1 10">Cell outer membrane</location>
        <topology evidence="1 10">Multi-pass membrane protein</topology>
    </subcellularLocation>
</comment>
<dbReference type="PANTHER" id="PTHR30069">
    <property type="entry name" value="TONB-DEPENDENT OUTER MEMBRANE RECEPTOR"/>
    <property type="match status" value="1"/>
</dbReference>
<keyword evidence="15" id="KW-1185">Reference proteome</keyword>
<evidence type="ECO:0000256" key="8">
    <source>
        <dbReference type="ARBA" id="ARBA00023170"/>
    </source>
</evidence>